<keyword evidence="4 7" id="KW-0808">Transferase</keyword>
<organism evidence="7 8">
    <name type="scientific">Saccharopolyspora dendranthemae</name>
    <dbReference type="NCBI Taxonomy" id="1181886"/>
    <lineage>
        <taxon>Bacteria</taxon>
        <taxon>Bacillati</taxon>
        <taxon>Actinomycetota</taxon>
        <taxon>Actinomycetes</taxon>
        <taxon>Pseudonocardiales</taxon>
        <taxon>Pseudonocardiaceae</taxon>
        <taxon>Saccharopolyspora</taxon>
    </lineage>
</organism>
<dbReference type="InterPro" id="IPR014777">
    <property type="entry name" value="4pyrrole_Mease_sub1"/>
</dbReference>
<evidence type="ECO:0000256" key="1">
    <source>
        <dbReference type="ARBA" id="ARBA00004953"/>
    </source>
</evidence>
<dbReference type="InterPro" id="IPR050714">
    <property type="entry name" value="Cobalamin_biosynth_MTase"/>
</dbReference>
<dbReference type="GO" id="GO:0008276">
    <property type="term" value="F:protein methyltransferase activity"/>
    <property type="evidence" value="ECO:0007669"/>
    <property type="project" value="InterPro"/>
</dbReference>
<dbReference type="PANTHER" id="PTHR43182:SF1">
    <property type="entry name" value="COBALT-PRECORRIN-7 C(5)-METHYLTRANSFERASE"/>
    <property type="match status" value="1"/>
</dbReference>
<proteinExistence type="predicted"/>
<keyword evidence="3 7" id="KW-0489">Methyltransferase</keyword>
<evidence type="ECO:0000256" key="5">
    <source>
        <dbReference type="ARBA" id="ARBA00022691"/>
    </source>
</evidence>
<dbReference type="RefSeq" id="WP_145736038.1">
    <property type="nucleotide sequence ID" value="NZ_VIWX01000001.1"/>
</dbReference>
<feature type="domain" description="Tetrapyrrole methylase" evidence="6">
    <location>
        <begin position="7"/>
        <end position="195"/>
    </location>
</feature>
<dbReference type="CDD" id="cd11644">
    <property type="entry name" value="Precorrin-6Y-MT"/>
    <property type="match status" value="1"/>
</dbReference>
<keyword evidence="2" id="KW-0169">Cobalamin biosynthesis</keyword>
<dbReference type="SUPFAM" id="SSF53335">
    <property type="entry name" value="S-adenosyl-L-methionine-dependent methyltransferases"/>
    <property type="match status" value="1"/>
</dbReference>
<evidence type="ECO:0000256" key="3">
    <source>
        <dbReference type="ARBA" id="ARBA00022603"/>
    </source>
</evidence>
<dbReference type="InterPro" id="IPR029063">
    <property type="entry name" value="SAM-dependent_MTases_sf"/>
</dbReference>
<evidence type="ECO:0000313" key="7">
    <source>
        <dbReference type="EMBL" id="TWG07748.1"/>
    </source>
</evidence>
<evidence type="ECO:0000256" key="4">
    <source>
        <dbReference type="ARBA" id="ARBA00022679"/>
    </source>
</evidence>
<evidence type="ECO:0000259" key="6">
    <source>
        <dbReference type="Pfam" id="PF00590"/>
    </source>
</evidence>
<dbReference type="SUPFAM" id="SSF53790">
    <property type="entry name" value="Tetrapyrrole methylase"/>
    <property type="match status" value="1"/>
</dbReference>
<dbReference type="InterPro" id="IPR012818">
    <property type="entry name" value="CbiE"/>
</dbReference>
<dbReference type="EMBL" id="VIWX01000001">
    <property type="protein sequence ID" value="TWG07748.1"/>
    <property type="molecule type" value="Genomic_DNA"/>
</dbReference>
<dbReference type="GO" id="GO:0009236">
    <property type="term" value="P:cobalamin biosynthetic process"/>
    <property type="evidence" value="ECO:0007669"/>
    <property type="project" value="UniProtKB-UniPathway"/>
</dbReference>
<dbReference type="InterPro" id="IPR006365">
    <property type="entry name" value="Cbl_synth_CobL"/>
</dbReference>
<dbReference type="CDD" id="cd02440">
    <property type="entry name" value="AdoMet_MTases"/>
    <property type="match status" value="1"/>
</dbReference>
<dbReference type="Gene3D" id="3.40.50.150">
    <property type="entry name" value="Vaccinia Virus protein VP39"/>
    <property type="match status" value="1"/>
</dbReference>
<name>A0A561V814_9PSEU</name>
<evidence type="ECO:0000256" key="2">
    <source>
        <dbReference type="ARBA" id="ARBA00022573"/>
    </source>
</evidence>
<dbReference type="PANTHER" id="PTHR43182">
    <property type="entry name" value="COBALT-PRECORRIN-6B C(15)-METHYLTRANSFERASE (DECARBOXYLATING)"/>
    <property type="match status" value="1"/>
</dbReference>
<keyword evidence="8" id="KW-1185">Reference proteome</keyword>
<dbReference type="NCBIfam" id="TIGR02467">
    <property type="entry name" value="CbiE"/>
    <property type="match status" value="1"/>
</dbReference>
<sequence>MRESDSRVTVVGIGADGTPGLSPAADHALRAADVVMGSTRQLAALGDGVAAERLSWPSPMLDALPSLLAENADRQVCVLASGDPMFFGIGGTLVRLLGPERVHVIPHPSSASLACGRMGWALDKVDVVSLVGRPLETLHPSVQPGRRVLVLSSDGRTPASVAALLTERGCGDSELSVLEQLGGADERRIDGVAGEWPHAEVGPLNVIAIDVRPEPGAPLLPRTPGLPDDAFENDGQLTKREIRAITLSRLAPVPGQLLWDVGAGAGSIGIEWMRSHPACRAIAVEAHAERAARCARNAAALGVPGLDVVTGSAPDALRDLERPDAVFVGGAVTVPGVVQTCWDSLAAGGRMVVNAVTLESEAVLADWYERLGGELVRTAVSRGSPVGKFTGWRTMMPVTTWKVSKR</sequence>
<dbReference type="OrthoDB" id="9787825at2"/>
<evidence type="ECO:0000313" key="8">
    <source>
        <dbReference type="Proteomes" id="UP000316184"/>
    </source>
</evidence>
<keyword evidence="5" id="KW-0949">S-adenosyl-L-methionine</keyword>
<dbReference type="AlphaFoldDB" id="A0A561V814"/>
<dbReference type="UniPathway" id="UPA00148"/>
<dbReference type="PIRSF" id="PIRSF036428">
    <property type="entry name" value="CobL"/>
    <property type="match status" value="1"/>
</dbReference>
<comment type="pathway">
    <text evidence="1">Cofactor biosynthesis; adenosylcobalamin biosynthesis.</text>
</comment>
<comment type="caution">
    <text evidence="7">The sequence shown here is derived from an EMBL/GenBank/DDBJ whole genome shotgun (WGS) entry which is preliminary data.</text>
</comment>
<dbReference type="GO" id="GO:0032259">
    <property type="term" value="P:methylation"/>
    <property type="evidence" value="ECO:0007669"/>
    <property type="project" value="UniProtKB-KW"/>
</dbReference>
<dbReference type="InterPro" id="IPR035996">
    <property type="entry name" value="4pyrrol_Methylase_sf"/>
</dbReference>
<dbReference type="NCBIfam" id="TIGR02469">
    <property type="entry name" value="CbiT"/>
    <property type="match status" value="1"/>
</dbReference>
<dbReference type="Pfam" id="PF00590">
    <property type="entry name" value="TP_methylase"/>
    <property type="match status" value="1"/>
</dbReference>
<gene>
    <name evidence="7" type="ORF">FHU35_11367</name>
</gene>
<accession>A0A561V814</accession>
<dbReference type="InterPro" id="IPR014008">
    <property type="entry name" value="Cbl_synth_MTase_CbiT"/>
</dbReference>
<dbReference type="Proteomes" id="UP000316184">
    <property type="component" value="Unassembled WGS sequence"/>
</dbReference>
<reference evidence="7 8" key="1">
    <citation type="submission" date="2019-06" db="EMBL/GenBank/DDBJ databases">
        <title>Sequencing the genomes of 1000 actinobacteria strains.</title>
        <authorList>
            <person name="Klenk H.-P."/>
        </authorList>
    </citation>
    <scope>NUCLEOTIDE SEQUENCE [LARGE SCALE GENOMIC DNA]</scope>
    <source>
        <strain evidence="7 8">DSM 46699</strain>
    </source>
</reference>
<dbReference type="Gene3D" id="3.40.1010.10">
    <property type="entry name" value="Cobalt-precorrin-4 Transmethylase, Domain 1"/>
    <property type="match status" value="1"/>
</dbReference>
<dbReference type="InterPro" id="IPR000878">
    <property type="entry name" value="4pyrrol_Mease"/>
</dbReference>
<protein>
    <submittedName>
        <fullName evidence="7">Precorrin-6Y C5,15-methyltransferase (Decarboxylating)</fullName>
    </submittedName>
</protein>